<feature type="transmembrane region" description="Helical" evidence="1">
    <location>
        <begin position="214"/>
        <end position="232"/>
    </location>
</feature>
<name>E6VFG2_RHOPX</name>
<evidence type="ECO:0000259" key="2">
    <source>
        <dbReference type="Pfam" id="PF18181"/>
    </source>
</evidence>
<dbReference type="Pfam" id="PF18181">
    <property type="entry name" value="SLATT_1"/>
    <property type="match status" value="1"/>
</dbReference>
<dbReference type="InterPro" id="IPR041116">
    <property type="entry name" value="SLATT_3"/>
</dbReference>
<keyword evidence="1" id="KW-0472">Membrane</keyword>
<feature type="transmembrane region" description="Helical" evidence="1">
    <location>
        <begin position="186"/>
        <end position="208"/>
    </location>
</feature>
<dbReference type="KEGG" id="rpx:Rpdx1_2463"/>
<feature type="domain" description="SMODS and SLOG-associating 2TM effector" evidence="2">
    <location>
        <begin position="163"/>
        <end position="285"/>
    </location>
</feature>
<evidence type="ECO:0000313" key="5">
    <source>
        <dbReference type="Proteomes" id="UP000001402"/>
    </source>
</evidence>
<dbReference type="AlphaFoldDB" id="E6VFG2"/>
<accession>E6VFG2</accession>
<dbReference type="OrthoDB" id="9806639at2"/>
<organism evidence="4 5">
    <name type="scientific">Rhodopseudomonas palustris (strain DX-1)</name>
    <dbReference type="NCBI Taxonomy" id="652103"/>
    <lineage>
        <taxon>Bacteria</taxon>
        <taxon>Pseudomonadati</taxon>
        <taxon>Pseudomonadota</taxon>
        <taxon>Alphaproteobacteria</taxon>
        <taxon>Hyphomicrobiales</taxon>
        <taxon>Nitrobacteraceae</taxon>
        <taxon>Rhodopseudomonas</taxon>
    </lineage>
</organism>
<dbReference type="NCBIfam" id="NF033610">
    <property type="entry name" value="SLATT_3"/>
    <property type="match status" value="1"/>
</dbReference>
<dbReference type="eggNOG" id="ENOG502ZXJF">
    <property type="taxonomic scope" value="Bacteria"/>
</dbReference>
<keyword evidence="1" id="KW-0812">Transmembrane</keyword>
<dbReference type="STRING" id="652103.Rpdx1_2463"/>
<reference evidence="4" key="1">
    <citation type="submission" date="2010-12" db="EMBL/GenBank/DDBJ databases">
        <title>Complete sequence of Rhodopseudomonas palustris DX-1.</title>
        <authorList>
            <consortium name="US DOE Joint Genome Institute"/>
            <person name="Lucas S."/>
            <person name="Copeland A."/>
            <person name="Lapidus A."/>
            <person name="Cheng J.-F."/>
            <person name="Goodwin L."/>
            <person name="Pitluck S."/>
            <person name="Misra M."/>
            <person name="Chertkov O."/>
            <person name="Detter J.C."/>
            <person name="Han C."/>
            <person name="Tapia R."/>
            <person name="Land M."/>
            <person name="Hauser L."/>
            <person name="Kyrpides N."/>
            <person name="Ivanova N."/>
            <person name="Ovchinnikova G."/>
            <person name="Logan B."/>
            <person name="Oda Y."/>
            <person name="Harwood C."/>
            <person name="Woyke T."/>
        </authorList>
    </citation>
    <scope>NUCLEOTIDE SEQUENCE [LARGE SCALE GENOMIC DNA]</scope>
    <source>
        <strain evidence="4">DX-1</strain>
    </source>
</reference>
<sequence>MTDTDYPALFLCSDDASNKFQSQFLLLVRVEYVALFLAAVFSMNFLNGVWYYFSYAMIFLAGLAVLLTRALRKPEQDWYRCRALAESVKTLTWRYVMHAAPFDHLSGNEQQAKAELRNQLHSIFAQNRTTAEKITSDWSGNDQITDGMRRIRSMTTQDRLAYYIKNRIADQREWYTRKATRNKKGATFWVAVSACVYVTACALALGRIAAPEWLYWPIEPLIVVAASVVGWMQIKKFNELAAAYTVTAHEIGLIKMQTDAISTDAEFSEFVNDAEKAFSREHTLWIARQSD</sequence>
<evidence type="ECO:0000256" key="1">
    <source>
        <dbReference type="SAM" id="Phobius"/>
    </source>
</evidence>
<dbReference type="HOGENOM" id="CLU_080176_0_0_5"/>
<dbReference type="NCBIfam" id="NF033634">
    <property type="entry name" value="SLATT_1"/>
    <property type="match status" value="1"/>
</dbReference>
<dbReference type="BioCyc" id="RPAL652103:RPDX1_RS12085-MONOMER"/>
<dbReference type="Pfam" id="PF18184">
    <property type="entry name" value="SLATT_3"/>
    <property type="match status" value="1"/>
</dbReference>
<feature type="domain" description="SMODS and SLOG-associating 2TM effector" evidence="3">
    <location>
        <begin position="7"/>
        <end position="159"/>
    </location>
</feature>
<evidence type="ECO:0000259" key="3">
    <source>
        <dbReference type="Pfam" id="PF18184"/>
    </source>
</evidence>
<dbReference type="EMBL" id="CP002418">
    <property type="protein sequence ID" value="ADU44054.1"/>
    <property type="molecule type" value="Genomic_DNA"/>
</dbReference>
<dbReference type="InterPro" id="IPR040884">
    <property type="entry name" value="SLATT_1"/>
</dbReference>
<evidence type="ECO:0000313" key="4">
    <source>
        <dbReference type="EMBL" id="ADU44054.1"/>
    </source>
</evidence>
<gene>
    <name evidence="4" type="ordered locus">Rpdx1_2463</name>
</gene>
<proteinExistence type="predicted"/>
<feature type="transmembrane region" description="Helical" evidence="1">
    <location>
        <begin position="49"/>
        <end position="71"/>
    </location>
</feature>
<dbReference type="Proteomes" id="UP000001402">
    <property type="component" value="Chromosome"/>
</dbReference>
<protein>
    <submittedName>
        <fullName evidence="4">Putative anthranilate synthase component I protein</fullName>
    </submittedName>
</protein>
<keyword evidence="1" id="KW-1133">Transmembrane helix</keyword>